<dbReference type="RefSeq" id="WP_169070854.1">
    <property type="nucleotide sequence ID" value="NZ_SPMX01000039.1"/>
</dbReference>
<gene>
    <name evidence="1" type="ORF">E4Q08_14095</name>
</gene>
<dbReference type="Proteomes" id="UP000886469">
    <property type="component" value="Unassembled WGS sequence"/>
</dbReference>
<keyword evidence="2" id="KW-1185">Reference proteome</keyword>
<protein>
    <submittedName>
        <fullName evidence="1">Uncharacterized protein</fullName>
    </submittedName>
</protein>
<accession>A0ABX1TBG4</accession>
<reference evidence="1" key="1">
    <citation type="submission" date="2019-03" db="EMBL/GenBank/DDBJ databases">
        <title>Metabolic reconstructions from genomes of highly enriched 'Candidatus Accumulibacter' and 'Candidatus Competibacter' bioreactor populations.</title>
        <authorList>
            <person name="Annavajhala M.K."/>
            <person name="Welles L."/>
            <person name="Abbas B."/>
            <person name="Sorokin D."/>
            <person name="Park H."/>
            <person name="Van Loosdrecht M."/>
            <person name="Chandran K."/>
        </authorList>
    </citation>
    <scope>NUCLEOTIDE SEQUENCE</scope>
    <source>
        <strain evidence="1">SBR_L</strain>
    </source>
</reference>
<evidence type="ECO:0000313" key="2">
    <source>
        <dbReference type="Proteomes" id="UP000886469"/>
    </source>
</evidence>
<comment type="caution">
    <text evidence="1">The sequence shown here is derived from an EMBL/GenBank/DDBJ whole genome shotgun (WGS) entry which is preliminary data.</text>
</comment>
<sequence>MSKPLPPSTPALNRLRAATALIPIIESGLAASRISAERAALMASFCEWATENPLDDPEAAQLARSVADGLQRIKLRLAARP</sequence>
<evidence type="ECO:0000313" key="1">
    <source>
        <dbReference type="EMBL" id="NMQ06301.1"/>
    </source>
</evidence>
<dbReference type="EMBL" id="SPMX01000039">
    <property type="protein sequence ID" value="NMQ06301.1"/>
    <property type="molecule type" value="Genomic_DNA"/>
</dbReference>
<proteinExistence type="predicted"/>
<name>A0ABX1TBG4_9PROT</name>
<organism evidence="1 2">
    <name type="scientific">Candidatus Accumulibacter contiguus</name>
    <dbReference type="NCBI Taxonomy" id="2954381"/>
    <lineage>
        <taxon>Bacteria</taxon>
        <taxon>Pseudomonadati</taxon>
        <taxon>Pseudomonadota</taxon>
        <taxon>Betaproteobacteria</taxon>
        <taxon>Candidatus Accumulibacter</taxon>
    </lineage>
</organism>